<evidence type="ECO:0000313" key="4">
    <source>
        <dbReference type="Proteomes" id="UP000678393"/>
    </source>
</evidence>
<dbReference type="EMBL" id="CAJHNH020000081">
    <property type="protein sequence ID" value="CAG5115161.1"/>
    <property type="molecule type" value="Genomic_DNA"/>
</dbReference>
<feature type="compositionally biased region" description="Polar residues" evidence="1">
    <location>
        <begin position="92"/>
        <end position="109"/>
    </location>
</feature>
<keyword evidence="2" id="KW-0732">Signal</keyword>
<feature type="region of interest" description="Disordered" evidence="1">
    <location>
        <begin position="88"/>
        <end position="133"/>
    </location>
</feature>
<feature type="signal peptide" evidence="2">
    <location>
        <begin position="1"/>
        <end position="29"/>
    </location>
</feature>
<keyword evidence="4" id="KW-1185">Reference proteome</keyword>
<feature type="chain" id="PRO_5035743184" evidence="2">
    <location>
        <begin position="30"/>
        <end position="133"/>
    </location>
</feature>
<evidence type="ECO:0000256" key="2">
    <source>
        <dbReference type="SAM" id="SignalP"/>
    </source>
</evidence>
<sequence>MNWMTTARALSYLAGFVFTLFVPPISVRCHDNNVVPFSDMNKTLRDHIRKQRFLKHVLHQLRGSETPLKNSTSSAGPSQRAAFSWLVPDTDYGSNTPSSQHSHNSTNMVNRPVPDKGLTSLASLSPPNLVFSE</sequence>
<gene>
    <name evidence="3" type="ORF">CUNI_LOCUS719</name>
</gene>
<proteinExistence type="predicted"/>
<reference evidence="3" key="1">
    <citation type="submission" date="2021-04" db="EMBL/GenBank/DDBJ databases">
        <authorList>
            <consortium name="Molecular Ecology Group"/>
        </authorList>
    </citation>
    <scope>NUCLEOTIDE SEQUENCE</scope>
</reference>
<evidence type="ECO:0000313" key="3">
    <source>
        <dbReference type="EMBL" id="CAG5115161.1"/>
    </source>
</evidence>
<comment type="caution">
    <text evidence="3">The sequence shown here is derived from an EMBL/GenBank/DDBJ whole genome shotgun (WGS) entry which is preliminary data.</text>
</comment>
<name>A0A8S3YI59_9EUPU</name>
<organism evidence="3 4">
    <name type="scientific">Candidula unifasciata</name>
    <dbReference type="NCBI Taxonomy" id="100452"/>
    <lineage>
        <taxon>Eukaryota</taxon>
        <taxon>Metazoa</taxon>
        <taxon>Spiralia</taxon>
        <taxon>Lophotrochozoa</taxon>
        <taxon>Mollusca</taxon>
        <taxon>Gastropoda</taxon>
        <taxon>Heterobranchia</taxon>
        <taxon>Euthyneura</taxon>
        <taxon>Panpulmonata</taxon>
        <taxon>Eupulmonata</taxon>
        <taxon>Stylommatophora</taxon>
        <taxon>Helicina</taxon>
        <taxon>Helicoidea</taxon>
        <taxon>Geomitridae</taxon>
        <taxon>Candidula</taxon>
    </lineage>
</organism>
<evidence type="ECO:0000256" key="1">
    <source>
        <dbReference type="SAM" id="MobiDB-lite"/>
    </source>
</evidence>
<feature type="non-terminal residue" evidence="3">
    <location>
        <position position="133"/>
    </location>
</feature>
<dbReference type="AlphaFoldDB" id="A0A8S3YI59"/>
<dbReference type="Proteomes" id="UP000678393">
    <property type="component" value="Unassembled WGS sequence"/>
</dbReference>
<protein>
    <submittedName>
        <fullName evidence="3">Uncharacterized protein</fullName>
    </submittedName>
</protein>
<accession>A0A8S3YI59</accession>